<evidence type="ECO:0000313" key="12">
    <source>
        <dbReference type="Ensembl" id="ENSAPOP00000024564.1"/>
    </source>
</evidence>
<protein>
    <recommendedName>
        <fullName evidence="8">Somatostatin-2</fullName>
    </recommendedName>
    <alternativeName>
        <fullName evidence="9">Somatostatin II</fullName>
    </alternativeName>
</protein>
<organism evidence="12 13">
    <name type="scientific">Acanthochromis polyacanthus</name>
    <name type="common">spiny chromis</name>
    <dbReference type="NCBI Taxonomy" id="80966"/>
    <lineage>
        <taxon>Eukaryota</taxon>
        <taxon>Metazoa</taxon>
        <taxon>Chordata</taxon>
        <taxon>Craniata</taxon>
        <taxon>Vertebrata</taxon>
        <taxon>Euteleostomi</taxon>
        <taxon>Actinopterygii</taxon>
        <taxon>Neopterygii</taxon>
        <taxon>Teleostei</taxon>
        <taxon>Neoteleostei</taxon>
        <taxon>Acanthomorphata</taxon>
        <taxon>Ovalentaria</taxon>
        <taxon>Pomacentridae</taxon>
        <taxon>Acanthochromis</taxon>
    </lineage>
</organism>
<evidence type="ECO:0000256" key="1">
    <source>
        <dbReference type="ARBA" id="ARBA00003524"/>
    </source>
</evidence>
<dbReference type="InterPro" id="IPR004250">
    <property type="entry name" value="Somatostatin"/>
</dbReference>
<feature type="domain" description="Somatostatin/Cortistatin C-terminal" evidence="11">
    <location>
        <begin position="237"/>
        <end position="254"/>
    </location>
</feature>
<evidence type="ECO:0000256" key="6">
    <source>
        <dbReference type="ARBA" id="ARBA00022702"/>
    </source>
</evidence>
<evidence type="ECO:0000256" key="9">
    <source>
        <dbReference type="ARBA" id="ARBA00043047"/>
    </source>
</evidence>
<sequence length="254" mass="28307">MGLALVWILLRHGNRSRGRRFGSTAGIARILSGKLPEDSLHRVSRQRNLQLLHRLLQLLAGCPEPRGHVQRSFIASQPASCQSTPLSHMTCRRRSAGLQKSSTRRTRAQREPEPAPGPGPAADTRPASRMLCARCPAVLVLMALVLCGVSSQPDRDQDQFQNQDLDLELRHHRLLQKARSAGLLSQEWSKRAVEDLLAQMSLPEPESQREAEVVSMATGGRMNLERSVDPPNNIPPRDRKAGCKNFYWKGFTSC</sequence>
<evidence type="ECO:0000256" key="4">
    <source>
        <dbReference type="ARBA" id="ARBA00022525"/>
    </source>
</evidence>
<dbReference type="Proteomes" id="UP000257200">
    <property type="component" value="Unplaced"/>
</dbReference>
<dbReference type="Ensembl" id="ENSAPOT00000008438.1">
    <property type="protein sequence ID" value="ENSAPOP00000024564.1"/>
    <property type="gene ID" value="ENSAPOG00000007061.1"/>
</dbReference>
<keyword evidence="4" id="KW-0964">Secreted</keyword>
<accession>A0A3Q1G6L4</accession>
<evidence type="ECO:0000256" key="2">
    <source>
        <dbReference type="ARBA" id="ARBA00004613"/>
    </source>
</evidence>
<dbReference type="InParanoid" id="A0A3Q1G6L4"/>
<keyword evidence="5" id="KW-0165">Cleavage on pair of basic residues</keyword>
<reference evidence="12" key="2">
    <citation type="submission" date="2025-09" db="UniProtKB">
        <authorList>
            <consortium name="Ensembl"/>
        </authorList>
    </citation>
    <scope>IDENTIFICATION</scope>
</reference>
<evidence type="ECO:0000313" key="13">
    <source>
        <dbReference type="Proteomes" id="UP000257200"/>
    </source>
</evidence>
<dbReference type="GeneTree" id="ENSGT00510000047914"/>
<proteinExistence type="inferred from homology"/>
<evidence type="ECO:0000256" key="10">
    <source>
        <dbReference type="SAM" id="MobiDB-lite"/>
    </source>
</evidence>
<evidence type="ECO:0000256" key="7">
    <source>
        <dbReference type="ARBA" id="ARBA00023157"/>
    </source>
</evidence>
<dbReference type="PANTHER" id="PTHR10558">
    <property type="entry name" value="SOMATOSTATIN"/>
    <property type="match status" value="1"/>
</dbReference>
<dbReference type="Pfam" id="PF03002">
    <property type="entry name" value="Somatostatin"/>
    <property type="match status" value="1"/>
</dbReference>
<reference evidence="12" key="1">
    <citation type="submission" date="2025-08" db="UniProtKB">
        <authorList>
            <consortium name="Ensembl"/>
        </authorList>
    </citation>
    <scope>IDENTIFICATION</scope>
</reference>
<dbReference type="AlphaFoldDB" id="A0A3Q1G6L4"/>
<feature type="region of interest" description="Disordered" evidence="10">
    <location>
        <begin position="81"/>
        <end position="126"/>
    </location>
</feature>
<dbReference type="GO" id="GO:0005179">
    <property type="term" value="F:hormone activity"/>
    <property type="evidence" value="ECO:0007669"/>
    <property type="project" value="UniProtKB-KW"/>
</dbReference>
<comment type="similarity">
    <text evidence="3">Belongs to the somatostatin family.</text>
</comment>
<dbReference type="GO" id="GO:0005615">
    <property type="term" value="C:extracellular space"/>
    <property type="evidence" value="ECO:0007669"/>
    <property type="project" value="TreeGrafter"/>
</dbReference>
<evidence type="ECO:0000256" key="8">
    <source>
        <dbReference type="ARBA" id="ARBA00039198"/>
    </source>
</evidence>
<keyword evidence="13" id="KW-1185">Reference proteome</keyword>
<evidence type="ECO:0000256" key="5">
    <source>
        <dbReference type="ARBA" id="ARBA00022685"/>
    </source>
</evidence>
<comment type="function">
    <text evidence="1">Somatostatin inhibits the release of somatotropin.</text>
</comment>
<dbReference type="GO" id="GO:0030334">
    <property type="term" value="P:regulation of cell migration"/>
    <property type="evidence" value="ECO:0007669"/>
    <property type="project" value="TreeGrafter"/>
</dbReference>
<keyword evidence="6" id="KW-0372">Hormone</keyword>
<dbReference type="InterPro" id="IPR018142">
    <property type="entry name" value="Somatostatin/Cortistatin_C"/>
</dbReference>
<dbReference type="PANTHER" id="PTHR10558:SF6">
    <property type="entry name" value="SOMATOSTATIN 1, TANDEM DUPLICATE 2"/>
    <property type="match status" value="1"/>
</dbReference>
<keyword evidence="7" id="KW-1015">Disulfide bond</keyword>
<name>A0A3Q1G6L4_9TELE</name>
<comment type="subcellular location">
    <subcellularLocation>
        <location evidence="2">Secreted</location>
    </subcellularLocation>
</comment>
<evidence type="ECO:0000256" key="3">
    <source>
        <dbReference type="ARBA" id="ARBA00008327"/>
    </source>
</evidence>
<dbReference type="STRING" id="80966.ENSAPOP00000024564"/>
<evidence type="ECO:0000259" key="11">
    <source>
        <dbReference type="Pfam" id="PF03002"/>
    </source>
</evidence>